<name>A0A482WLX5_LAOST</name>
<protein>
    <recommendedName>
        <fullName evidence="9">GPN-loop GTPase</fullName>
        <ecNumber evidence="9">3.6.5.-</ecNumber>
    </recommendedName>
</protein>
<dbReference type="PANTHER" id="PTHR21231:SF8">
    <property type="entry name" value="GPN-LOOP GTPASE 1"/>
    <property type="match status" value="1"/>
</dbReference>
<dbReference type="Proteomes" id="UP000291343">
    <property type="component" value="Unassembled WGS sequence"/>
</dbReference>
<keyword evidence="2 9" id="KW-0963">Cytoplasm</keyword>
<dbReference type="GO" id="GO:0005737">
    <property type="term" value="C:cytoplasm"/>
    <property type="evidence" value="ECO:0007669"/>
    <property type="project" value="UniProtKB-SubCell"/>
</dbReference>
<feature type="compositionally biased region" description="Basic and acidic residues" evidence="10">
    <location>
        <begin position="400"/>
        <end position="415"/>
    </location>
</feature>
<comment type="caution">
    <text evidence="11">The sequence shown here is derived from an EMBL/GenBank/DDBJ whole genome shotgun (WGS) entry which is preliminary data.</text>
</comment>
<comment type="subcellular location">
    <subcellularLocation>
        <location evidence="9">Cytoplasm</location>
    </subcellularLocation>
    <subcellularLocation>
        <location evidence="9">Nucleus</location>
    </subcellularLocation>
</comment>
<keyword evidence="6 9" id="KW-0342">GTP-binding</keyword>
<dbReference type="OrthoDB" id="243313at2759"/>
<dbReference type="EC" id="3.6.5.-" evidence="9"/>
<comment type="function">
    <text evidence="8 9">Small GTPase required for proper nuclear import of RNA polymerase II (RNAPII). May act at an RNAP assembly step prior to nuclear import.</text>
</comment>
<keyword evidence="4 9" id="KW-0378">Hydrolase</keyword>
<proteinExistence type="inferred from homology"/>
<keyword evidence="5" id="KW-0175">Coiled coil</keyword>
<dbReference type="STRING" id="195883.A0A482WLX5"/>
<evidence type="ECO:0000256" key="2">
    <source>
        <dbReference type="ARBA" id="ARBA00022490"/>
    </source>
</evidence>
<dbReference type="CDD" id="cd17870">
    <property type="entry name" value="GPN1"/>
    <property type="match status" value="1"/>
</dbReference>
<evidence type="ECO:0000256" key="9">
    <source>
        <dbReference type="RuleBase" id="RU365059"/>
    </source>
</evidence>
<dbReference type="Gene3D" id="3.40.50.300">
    <property type="entry name" value="P-loop containing nucleotide triphosphate hydrolases"/>
    <property type="match status" value="1"/>
</dbReference>
<keyword evidence="12" id="KW-1185">Reference proteome</keyword>
<dbReference type="InParanoid" id="A0A482WLX5"/>
<dbReference type="GO" id="GO:0003924">
    <property type="term" value="F:GTPase activity"/>
    <property type="evidence" value="ECO:0007669"/>
    <property type="project" value="InterPro"/>
</dbReference>
<evidence type="ECO:0000256" key="6">
    <source>
        <dbReference type="ARBA" id="ARBA00023134"/>
    </source>
</evidence>
<feature type="region of interest" description="Disordered" evidence="10">
    <location>
        <begin position="360"/>
        <end position="415"/>
    </location>
</feature>
<evidence type="ECO:0000313" key="12">
    <source>
        <dbReference type="Proteomes" id="UP000291343"/>
    </source>
</evidence>
<evidence type="ECO:0000256" key="5">
    <source>
        <dbReference type="ARBA" id="ARBA00023054"/>
    </source>
</evidence>
<evidence type="ECO:0000256" key="7">
    <source>
        <dbReference type="ARBA" id="ARBA00023242"/>
    </source>
</evidence>
<dbReference type="SUPFAM" id="SSF52540">
    <property type="entry name" value="P-loop containing nucleoside triphosphate hydrolases"/>
    <property type="match status" value="1"/>
</dbReference>
<accession>A0A482WLX5</accession>
<evidence type="ECO:0000256" key="1">
    <source>
        <dbReference type="ARBA" id="ARBA00005290"/>
    </source>
</evidence>
<dbReference type="FunCoup" id="A0A482WLX5">
    <property type="interactions" value="1601"/>
</dbReference>
<feature type="region of interest" description="Disordered" evidence="10">
    <location>
        <begin position="18"/>
        <end position="41"/>
    </location>
</feature>
<reference evidence="11 12" key="1">
    <citation type="journal article" date="2017" name="Gigascience">
        <title>Genome sequence of the small brown planthopper, Laodelphax striatellus.</title>
        <authorList>
            <person name="Zhu J."/>
            <person name="Jiang F."/>
            <person name="Wang X."/>
            <person name="Yang P."/>
            <person name="Bao Y."/>
            <person name="Zhao W."/>
            <person name="Wang W."/>
            <person name="Lu H."/>
            <person name="Wang Q."/>
            <person name="Cui N."/>
            <person name="Li J."/>
            <person name="Chen X."/>
            <person name="Luo L."/>
            <person name="Yu J."/>
            <person name="Kang L."/>
            <person name="Cui F."/>
        </authorList>
    </citation>
    <scope>NUCLEOTIDE SEQUENCE [LARGE SCALE GENOMIC DNA]</scope>
    <source>
        <strain evidence="11">Lst14</strain>
    </source>
</reference>
<sequence>MEVDSACKVVDNHEGVSKTNLDSSETIAGSSDSKPVGDKDNTDIAIEMPLKQPICLIILGMAGSGKTTFVQKLTSHLYSKNKNPYVINLDPACREVPYPVNIDIRDTVNYKEVMKQYGLGPNGAIVTSLNLFSTKFDQVLKLLMKSSDKHPYSVIDTPGQIEVFTWSASGNIITETLASTFPTVVVYIMDTVRSVNPVTFMSNMLYACSILYKSKLPFIVVMNKIDIVEHKFAVEWMNDFETFHEALESETSYISNLTRSMSLALDEFYSGLKSIGVSALTGEGMDKFLDLVEEAAEEYEKDYRVEWEKLRSERREMDSKEKEKRLDDVIKERGVGEVVQLINEVGIGQELADVYLKHPANESSDDSEGEENVMKITQDEEEEMKENESFQNFLSKHKKYSENKQKVSEGEDSSK</sequence>
<dbReference type="Pfam" id="PF03029">
    <property type="entry name" value="ATP_bind_1"/>
    <property type="match status" value="1"/>
</dbReference>
<keyword evidence="3 9" id="KW-0547">Nucleotide-binding</keyword>
<dbReference type="PANTHER" id="PTHR21231">
    <property type="entry name" value="XPA-BINDING PROTEIN 1-RELATED"/>
    <property type="match status" value="1"/>
</dbReference>
<keyword evidence="7" id="KW-0539">Nucleus</keyword>
<dbReference type="InterPro" id="IPR030230">
    <property type="entry name" value="Gpn1/Npa3/XAB1"/>
</dbReference>
<dbReference type="SMR" id="A0A482WLX5"/>
<evidence type="ECO:0000313" key="11">
    <source>
        <dbReference type="EMBL" id="RZF34493.1"/>
    </source>
</evidence>
<dbReference type="GO" id="GO:0005634">
    <property type="term" value="C:nucleus"/>
    <property type="evidence" value="ECO:0007669"/>
    <property type="project" value="UniProtKB-SubCell"/>
</dbReference>
<dbReference type="FunFam" id="3.40.50.300:FF:000888">
    <property type="entry name" value="GPN-loop GTPase 1"/>
    <property type="match status" value="1"/>
</dbReference>
<organism evidence="11 12">
    <name type="scientific">Laodelphax striatellus</name>
    <name type="common">Small brown planthopper</name>
    <name type="synonym">Delphax striatella</name>
    <dbReference type="NCBI Taxonomy" id="195883"/>
    <lineage>
        <taxon>Eukaryota</taxon>
        <taxon>Metazoa</taxon>
        <taxon>Ecdysozoa</taxon>
        <taxon>Arthropoda</taxon>
        <taxon>Hexapoda</taxon>
        <taxon>Insecta</taxon>
        <taxon>Pterygota</taxon>
        <taxon>Neoptera</taxon>
        <taxon>Paraneoptera</taxon>
        <taxon>Hemiptera</taxon>
        <taxon>Auchenorrhyncha</taxon>
        <taxon>Fulgoroidea</taxon>
        <taxon>Delphacidae</taxon>
        <taxon>Criomorphinae</taxon>
        <taxon>Laodelphax</taxon>
    </lineage>
</organism>
<comment type="subunit">
    <text evidence="9">Binds to RNA polymerase II.</text>
</comment>
<feature type="compositionally biased region" description="Polar residues" evidence="10">
    <location>
        <begin position="18"/>
        <end position="33"/>
    </location>
</feature>
<comment type="similarity">
    <text evidence="1 9">Belongs to the GPN-loop GTPase family.</text>
</comment>
<dbReference type="InterPro" id="IPR027417">
    <property type="entry name" value="P-loop_NTPase"/>
</dbReference>
<evidence type="ECO:0000256" key="8">
    <source>
        <dbReference type="ARBA" id="ARBA00055682"/>
    </source>
</evidence>
<dbReference type="InterPro" id="IPR004130">
    <property type="entry name" value="Gpn"/>
</dbReference>
<evidence type="ECO:0000256" key="3">
    <source>
        <dbReference type="ARBA" id="ARBA00022741"/>
    </source>
</evidence>
<gene>
    <name evidence="11" type="ORF">LSTR_LSTR011735</name>
</gene>
<evidence type="ECO:0000256" key="4">
    <source>
        <dbReference type="ARBA" id="ARBA00022801"/>
    </source>
</evidence>
<dbReference type="AlphaFoldDB" id="A0A482WLX5"/>
<evidence type="ECO:0000256" key="10">
    <source>
        <dbReference type="SAM" id="MobiDB-lite"/>
    </source>
</evidence>
<dbReference type="EMBL" id="QKKF02031305">
    <property type="protein sequence ID" value="RZF34493.1"/>
    <property type="molecule type" value="Genomic_DNA"/>
</dbReference>
<dbReference type="GO" id="GO:0005525">
    <property type="term" value="F:GTP binding"/>
    <property type="evidence" value="ECO:0007669"/>
    <property type="project" value="UniProtKB-KW"/>
</dbReference>